<dbReference type="InterPro" id="IPR003689">
    <property type="entry name" value="ZIP"/>
</dbReference>
<keyword evidence="4 6" id="KW-0472">Membrane</keyword>
<dbReference type="OrthoDB" id="262547at2759"/>
<feature type="region of interest" description="Disordered" evidence="5">
    <location>
        <begin position="225"/>
        <end position="252"/>
    </location>
</feature>
<dbReference type="GO" id="GO:0016020">
    <property type="term" value="C:membrane"/>
    <property type="evidence" value="ECO:0007669"/>
    <property type="project" value="UniProtKB-SubCell"/>
</dbReference>
<sequence length="492" mass="53241">MDNDTRGWIMTGLSGIACMAGASIICVDLIVQQLPRHRNFRIQDSNAFLSSSLSLSFGVMLYSSLYNMLPNSRHSLIDGGFSPKAASWTMIGLFLGGAFGIQMLSKFLHQYIPSHMVDCDHSHKDEEFAPEHDHKERSLRPDRLDHSDHASYDTFASPDRSGSYDAAERHALLGSESRRPSLVTKVSEIVSASKLRKRCEGDGECQGYSDPCGQDCFQIVQARGGSGLPKPKHPGLGRSVSTPATAADNDRQPLQISDLAAMQEDEPLRGSNHHHEISELSSASTSTYTKSSHSHHHHKSPERSQSIPSHTHSADHRDHAESVPPEHHHHHVPKNAFLSIGLQTSLAIALHKLPEGFITYATNHANPNLGFSVFLALFIHNITEGFAMALPLYLAINSRWKAMLWSALLGGVSQPLGAGVAALWFKLSGGAGGSQPGEGVYGCMFAIVAGVMASVALQLFSESLDMTHSKNLCIIFAFVGMAILGISGALTA</sequence>
<feature type="compositionally biased region" description="Basic and acidic residues" evidence="5">
    <location>
        <begin position="127"/>
        <end position="151"/>
    </location>
</feature>
<feature type="transmembrane region" description="Helical" evidence="6">
    <location>
        <begin position="6"/>
        <end position="27"/>
    </location>
</feature>
<feature type="region of interest" description="Disordered" evidence="5">
    <location>
        <begin position="127"/>
        <end position="163"/>
    </location>
</feature>
<proteinExistence type="predicted"/>
<feature type="compositionally biased region" description="Low complexity" evidence="5">
    <location>
        <begin position="281"/>
        <end position="291"/>
    </location>
</feature>
<evidence type="ECO:0000313" key="8">
    <source>
        <dbReference type="Proteomes" id="UP000316270"/>
    </source>
</evidence>
<feature type="transmembrane region" description="Helical" evidence="6">
    <location>
        <begin position="373"/>
        <end position="396"/>
    </location>
</feature>
<feature type="compositionally biased region" description="Basic and acidic residues" evidence="5">
    <location>
        <begin position="312"/>
        <end position="326"/>
    </location>
</feature>
<name>A0A517LGB6_9PEZI</name>
<keyword evidence="2 6" id="KW-0812">Transmembrane</keyword>
<feature type="transmembrane region" description="Helical" evidence="6">
    <location>
        <begin position="439"/>
        <end position="460"/>
    </location>
</feature>
<evidence type="ECO:0000256" key="2">
    <source>
        <dbReference type="ARBA" id="ARBA00022692"/>
    </source>
</evidence>
<dbReference type="PROSITE" id="PS51257">
    <property type="entry name" value="PROKAR_LIPOPROTEIN"/>
    <property type="match status" value="1"/>
</dbReference>
<gene>
    <name evidence="7" type="ORF">FKW77_000326</name>
</gene>
<dbReference type="STRING" id="50376.A0A517LGB6"/>
<evidence type="ECO:0000256" key="6">
    <source>
        <dbReference type="SAM" id="Phobius"/>
    </source>
</evidence>
<feature type="region of interest" description="Disordered" evidence="5">
    <location>
        <begin position="267"/>
        <end position="331"/>
    </location>
</feature>
<evidence type="ECO:0000313" key="7">
    <source>
        <dbReference type="EMBL" id="QDS74688.1"/>
    </source>
</evidence>
<dbReference type="Pfam" id="PF02535">
    <property type="entry name" value="Zip"/>
    <property type="match status" value="1"/>
</dbReference>
<feature type="transmembrane region" description="Helical" evidence="6">
    <location>
        <begin position="47"/>
        <end position="65"/>
    </location>
</feature>
<keyword evidence="8" id="KW-1185">Reference proteome</keyword>
<dbReference type="PANTHER" id="PTHR11040:SF210">
    <property type="entry name" value="ZINC-REGULATED TRANSPORTER 3"/>
    <property type="match status" value="1"/>
</dbReference>
<evidence type="ECO:0000256" key="4">
    <source>
        <dbReference type="ARBA" id="ARBA00023136"/>
    </source>
</evidence>
<accession>A0A517LGB6</accession>
<feature type="transmembrane region" description="Helical" evidence="6">
    <location>
        <begin position="85"/>
        <end position="104"/>
    </location>
</feature>
<feature type="transmembrane region" description="Helical" evidence="6">
    <location>
        <begin position="336"/>
        <end position="353"/>
    </location>
</feature>
<dbReference type="AlphaFoldDB" id="A0A517LGB6"/>
<dbReference type="PANTHER" id="PTHR11040">
    <property type="entry name" value="ZINC/IRON TRANSPORTER"/>
    <property type="match status" value="1"/>
</dbReference>
<feature type="transmembrane region" description="Helical" evidence="6">
    <location>
        <begin position="403"/>
        <end position="427"/>
    </location>
</feature>
<reference evidence="7 8" key="1">
    <citation type="submission" date="2019-07" db="EMBL/GenBank/DDBJ databases">
        <title>Finished genome of Venturia effusa.</title>
        <authorList>
            <person name="Young C.A."/>
            <person name="Cox M.P."/>
            <person name="Ganley A.R.D."/>
            <person name="David W.J."/>
        </authorList>
    </citation>
    <scope>NUCLEOTIDE SEQUENCE [LARGE SCALE GENOMIC DNA]</scope>
    <source>
        <strain evidence="8">albino</strain>
    </source>
</reference>
<evidence type="ECO:0000256" key="5">
    <source>
        <dbReference type="SAM" id="MobiDB-lite"/>
    </source>
</evidence>
<evidence type="ECO:0000256" key="3">
    <source>
        <dbReference type="ARBA" id="ARBA00022989"/>
    </source>
</evidence>
<dbReference type="GO" id="GO:0005385">
    <property type="term" value="F:zinc ion transmembrane transporter activity"/>
    <property type="evidence" value="ECO:0007669"/>
    <property type="project" value="TreeGrafter"/>
</dbReference>
<comment type="subcellular location">
    <subcellularLocation>
        <location evidence="1">Membrane</location>
        <topology evidence="1">Multi-pass membrane protein</topology>
    </subcellularLocation>
</comment>
<evidence type="ECO:0000256" key="1">
    <source>
        <dbReference type="ARBA" id="ARBA00004141"/>
    </source>
</evidence>
<keyword evidence="3 6" id="KW-1133">Transmembrane helix</keyword>
<dbReference type="EMBL" id="CP042196">
    <property type="protein sequence ID" value="QDS74688.1"/>
    <property type="molecule type" value="Genomic_DNA"/>
</dbReference>
<protein>
    <recommendedName>
        <fullName evidence="9">Zinc/iron permease</fullName>
    </recommendedName>
</protein>
<feature type="transmembrane region" description="Helical" evidence="6">
    <location>
        <begin position="472"/>
        <end position="490"/>
    </location>
</feature>
<dbReference type="Proteomes" id="UP000316270">
    <property type="component" value="Chromosome 12"/>
</dbReference>
<organism evidence="7 8">
    <name type="scientific">Venturia effusa</name>
    <dbReference type="NCBI Taxonomy" id="50376"/>
    <lineage>
        <taxon>Eukaryota</taxon>
        <taxon>Fungi</taxon>
        <taxon>Dikarya</taxon>
        <taxon>Ascomycota</taxon>
        <taxon>Pezizomycotina</taxon>
        <taxon>Dothideomycetes</taxon>
        <taxon>Pleosporomycetidae</taxon>
        <taxon>Venturiales</taxon>
        <taxon>Venturiaceae</taxon>
        <taxon>Venturia</taxon>
    </lineage>
</organism>
<evidence type="ECO:0008006" key="9">
    <source>
        <dbReference type="Google" id="ProtNLM"/>
    </source>
</evidence>